<keyword evidence="5" id="KW-0479">Metal-binding</keyword>
<dbReference type="SUPFAM" id="SSF48576">
    <property type="entry name" value="Terpenoid synthases"/>
    <property type="match status" value="1"/>
</dbReference>
<dbReference type="SFLD" id="SFLDG01017">
    <property type="entry name" value="Polyprenyl_Transferase_Like"/>
    <property type="match status" value="1"/>
</dbReference>
<evidence type="ECO:0000256" key="4">
    <source>
        <dbReference type="ARBA" id="ARBA00022679"/>
    </source>
</evidence>
<dbReference type="AlphaFoldDB" id="A0A916UG05"/>
<evidence type="ECO:0000313" key="9">
    <source>
        <dbReference type="Proteomes" id="UP000641514"/>
    </source>
</evidence>
<sequence length="365" mass="39242">MLSTETITHAARDLPVAISGELQKFFVSREALVAPIGPHYEAVADLLAKFVLRGGKRVRPVFAWLGWVGSGGNPESPEAPSVLTACASLELIQACALVHDDIIDNSDTRRGHPTVHVEFAAHHANSAWNGDADRFGVAAGIITGDLAFAWADDMFHGAGLPRESHLRAFPVWSAMRTEVLGGQLLDIVVEASDDGSLESAEKINRYKTAAYTVERPLHLGAAIAGANDELISAFRTYGECIGIAFQLRDDLLGVFGDPELTGKPSGDDLIEGKRTELLAHALKRADAQRPQDAQFLRKAIGTDLSAHDIDTIRSLLVDLGAVDAVEQRISTLTDRGLAALENSTATDSAKQQLHQMALTVTRRAF</sequence>
<keyword evidence="4 7" id="KW-0808">Transferase</keyword>
<evidence type="ECO:0000313" key="8">
    <source>
        <dbReference type="EMBL" id="GGC71075.1"/>
    </source>
</evidence>
<evidence type="ECO:0000256" key="6">
    <source>
        <dbReference type="ARBA" id="ARBA00022842"/>
    </source>
</evidence>
<comment type="cofactor">
    <cofactor evidence="1">
        <name>Mg(2+)</name>
        <dbReference type="ChEBI" id="CHEBI:18420"/>
    </cofactor>
</comment>
<dbReference type="Proteomes" id="UP000641514">
    <property type="component" value="Unassembled WGS sequence"/>
</dbReference>
<dbReference type="CDD" id="cd00685">
    <property type="entry name" value="Trans_IPPS_HT"/>
    <property type="match status" value="1"/>
</dbReference>
<evidence type="ECO:0000256" key="2">
    <source>
        <dbReference type="ARBA" id="ARBA00005128"/>
    </source>
</evidence>
<name>A0A916UG05_9ACTN</name>
<dbReference type="GO" id="GO:0046872">
    <property type="term" value="F:metal ion binding"/>
    <property type="evidence" value="ECO:0007669"/>
    <property type="project" value="UniProtKB-KW"/>
</dbReference>
<reference evidence="8" key="1">
    <citation type="journal article" date="2014" name="Int. J. Syst. Evol. Microbiol.">
        <title>Complete genome sequence of Corynebacterium casei LMG S-19264T (=DSM 44701T), isolated from a smear-ripened cheese.</title>
        <authorList>
            <consortium name="US DOE Joint Genome Institute (JGI-PGF)"/>
            <person name="Walter F."/>
            <person name="Albersmeier A."/>
            <person name="Kalinowski J."/>
            <person name="Ruckert C."/>
        </authorList>
    </citation>
    <scope>NUCLEOTIDE SEQUENCE</scope>
    <source>
        <strain evidence="8">CGMCC 1.15478</strain>
    </source>
</reference>
<dbReference type="Pfam" id="PF00348">
    <property type="entry name" value="polyprenyl_synt"/>
    <property type="match status" value="1"/>
</dbReference>
<comment type="pathway">
    <text evidence="2">Isoprenoid biosynthesis.</text>
</comment>
<organism evidence="8 9">
    <name type="scientific">Hoyosella rhizosphaerae</name>
    <dbReference type="NCBI Taxonomy" id="1755582"/>
    <lineage>
        <taxon>Bacteria</taxon>
        <taxon>Bacillati</taxon>
        <taxon>Actinomycetota</taxon>
        <taxon>Actinomycetes</taxon>
        <taxon>Mycobacteriales</taxon>
        <taxon>Hoyosellaceae</taxon>
        <taxon>Hoyosella</taxon>
    </lineage>
</organism>
<reference evidence="8" key="2">
    <citation type="submission" date="2020-09" db="EMBL/GenBank/DDBJ databases">
        <authorList>
            <person name="Sun Q."/>
            <person name="Zhou Y."/>
        </authorList>
    </citation>
    <scope>NUCLEOTIDE SEQUENCE</scope>
    <source>
        <strain evidence="8">CGMCC 1.15478</strain>
    </source>
</reference>
<dbReference type="InterPro" id="IPR033749">
    <property type="entry name" value="Polyprenyl_synt_CS"/>
</dbReference>
<keyword evidence="6" id="KW-0460">Magnesium</keyword>
<evidence type="ECO:0000256" key="3">
    <source>
        <dbReference type="ARBA" id="ARBA00006706"/>
    </source>
</evidence>
<dbReference type="PROSITE" id="PS00723">
    <property type="entry name" value="POLYPRENYL_SYNTHASE_1"/>
    <property type="match status" value="1"/>
</dbReference>
<evidence type="ECO:0000256" key="1">
    <source>
        <dbReference type="ARBA" id="ARBA00001946"/>
    </source>
</evidence>
<accession>A0A916UG05</accession>
<evidence type="ECO:0000256" key="5">
    <source>
        <dbReference type="ARBA" id="ARBA00022723"/>
    </source>
</evidence>
<dbReference type="GO" id="GO:0008299">
    <property type="term" value="P:isoprenoid biosynthetic process"/>
    <property type="evidence" value="ECO:0007669"/>
    <property type="project" value="InterPro"/>
</dbReference>
<proteinExistence type="inferred from homology"/>
<dbReference type="PANTHER" id="PTHR12001">
    <property type="entry name" value="GERANYLGERANYL PYROPHOSPHATE SYNTHASE"/>
    <property type="match status" value="1"/>
</dbReference>
<dbReference type="PROSITE" id="PS00444">
    <property type="entry name" value="POLYPRENYL_SYNTHASE_2"/>
    <property type="match status" value="1"/>
</dbReference>
<dbReference type="GO" id="GO:0004659">
    <property type="term" value="F:prenyltransferase activity"/>
    <property type="evidence" value="ECO:0007669"/>
    <property type="project" value="InterPro"/>
</dbReference>
<dbReference type="InterPro" id="IPR008949">
    <property type="entry name" value="Isoprenoid_synthase_dom_sf"/>
</dbReference>
<dbReference type="RefSeq" id="WP_372433634.1">
    <property type="nucleotide sequence ID" value="NZ_BMJH01000003.1"/>
</dbReference>
<dbReference type="Gene3D" id="1.10.600.10">
    <property type="entry name" value="Farnesyl Diphosphate Synthase"/>
    <property type="match status" value="1"/>
</dbReference>
<keyword evidence="9" id="KW-1185">Reference proteome</keyword>
<evidence type="ECO:0000256" key="7">
    <source>
        <dbReference type="RuleBase" id="RU004466"/>
    </source>
</evidence>
<dbReference type="EMBL" id="BMJH01000003">
    <property type="protein sequence ID" value="GGC71075.1"/>
    <property type="molecule type" value="Genomic_DNA"/>
</dbReference>
<protein>
    <submittedName>
        <fullName evidence="8">Geranylgeranyl pyrophosphate synthase</fullName>
    </submittedName>
</protein>
<dbReference type="InterPro" id="IPR000092">
    <property type="entry name" value="Polyprenyl_synt"/>
</dbReference>
<comment type="caution">
    <text evidence="8">The sequence shown here is derived from an EMBL/GenBank/DDBJ whole genome shotgun (WGS) entry which is preliminary data.</text>
</comment>
<dbReference type="PANTHER" id="PTHR12001:SF85">
    <property type="entry name" value="SHORT CHAIN ISOPRENYL DIPHOSPHATE SYNTHASE"/>
    <property type="match status" value="1"/>
</dbReference>
<gene>
    <name evidence="8" type="ORF">GCM10011410_24990</name>
</gene>
<dbReference type="SFLD" id="SFLDS00005">
    <property type="entry name" value="Isoprenoid_Synthase_Type_I"/>
    <property type="match status" value="1"/>
</dbReference>
<comment type="similarity">
    <text evidence="3 7">Belongs to the FPP/GGPP synthase family.</text>
</comment>